<protein>
    <recommendedName>
        <fullName evidence="3">Lumazine-binding protein</fullName>
    </recommendedName>
</protein>
<reference evidence="1 2" key="1">
    <citation type="submission" date="2019-03" db="EMBL/GenBank/DDBJ databases">
        <title>Genomic Encyclopedia of Archaeal and Bacterial Type Strains, Phase II (KMG-II): from individual species to whole genera.</title>
        <authorList>
            <person name="Goeker M."/>
        </authorList>
    </citation>
    <scope>NUCLEOTIDE SEQUENCE [LARGE SCALE GENOMIC DNA]</scope>
    <source>
        <strain evidence="1 2">DSM 18435</strain>
    </source>
</reference>
<dbReference type="InterPro" id="IPR032710">
    <property type="entry name" value="NTF2-like_dom_sf"/>
</dbReference>
<dbReference type="EMBL" id="SNYI01000001">
    <property type="protein sequence ID" value="TDQ32200.1"/>
    <property type="molecule type" value="Genomic_DNA"/>
</dbReference>
<comment type="caution">
    <text evidence="1">The sequence shown here is derived from an EMBL/GenBank/DDBJ whole genome shotgun (WGS) entry which is preliminary data.</text>
</comment>
<evidence type="ECO:0000313" key="2">
    <source>
        <dbReference type="Proteomes" id="UP000295468"/>
    </source>
</evidence>
<evidence type="ECO:0008006" key="3">
    <source>
        <dbReference type="Google" id="ProtNLM"/>
    </source>
</evidence>
<gene>
    <name evidence="1" type="ORF">CLV82_0023</name>
</gene>
<proteinExistence type="predicted"/>
<dbReference type="Proteomes" id="UP000295468">
    <property type="component" value="Unassembled WGS sequence"/>
</dbReference>
<dbReference type="SUPFAM" id="SSF54427">
    <property type="entry name" value="NTF2-like"/>
    <property type="match status" value="1"/>
</dbReference>
<dbReference type="Gene3D" id="3.10.450.50">
    <property type="match status" value="1"/>
</dbReference>
<evidence type="ECO:0000313" key="1">
    <source>
        <dbReference type="EMBL" id="TDQ32200.1"/>
    </source>
</evidence>
<keyword evidence="2" id="KW-1185">Reference proteome</keyword>
<name>A0A4R6TMD9_9FLAO</name>
<sequence>MVSLLSFCCETEVKETGAANTIQSTDQAEILTTVNNVYNNIIVESDNKPDFRAIKDQFTENARLGFIKEDSLILKNPSDYFDTMEGMLSENEVEYLKEWEIQGETKLFGNIAQRTSLYGVHFNTKDSLAEKGIINFQLVKIKDQWKILSMIWESEKSNLTVPVNYFE</sequence>
<dbReference type="AlphaFoldDB" id="A0A4R6TMD9"/>
<accession>A0A4R6TMD9</accession>
<organism evidence="1 2">
    <name type="scientific">Zeaxanthinibacter enoshimensis</name>
    <dbReference type="NCBI Taxonomy" id="392009"/>
    <lineage>
        <taxon>Bacteria</taxon>
        <taxon>Pseudomonadati</taxon>
        <taxon>Bacteroidota</taxon>
        <taxon>Flavobacteriia</taxon>
        <taxon>Flavobacteriales</taxon>
        <taxon>Flavobacteriaceae</taxon>
        <taxon>Zeaxanthinibacter</taxon>
    </lineage>
</organism>